<keyword evidence="2" id="KW-0238">DNA-binding</keyword>
<dbReference type="SUPFAM" id="SSF51206">
    <property type="entry name" value="cAMP-binding domain-like"/>
    <property type="match status" value="1"/>
</dbReference>
<evidence type="ECO:0000256" key="2">
    <source>
        <dbReference type="ARBA" id="ARBA00023125"/>
    </source>
</evidence>
<proteinExistence type="predicted"/>
<protein>
    <submittedName>
        <fullName evidence="5">Crp/Fnr family transcriptional regulator</fullName>
    </submittedName>
</protein>
<dbReference type="OrthoDB" id="9798601at2"/>
<sequence>MDSMYEILMGLPLFKGVSHEKISEIVGMAKFHFLKYLPNEIILNAGDQCTHIKFIISGKARLTIANSDDRFKVSQTLEAPNVIAPEFLFGRAPFYPCTAEAIEATGILQISKSDYIKILNTDEIFLFNFLNILSKNAQKAVDGILAITTGSLEERIAFWIISLTQRGGTDIALTCRQRDLYSLFGVQRTSFLATLESMRNRGIIEYNNNEIRINSRDSLLDILNTAAE</sequence>
<keyword evidence="1" id="KW-0805">Transcription regulation</keyword>
<dbReference type="GO" id="GO:0003677">
    <property type="term" value="F:DNA binding"/>
    <property type="evidence" value="ECO:0007669"/>
    <property type="project" value="UniProtKB-KW"/>
</dbReference>
<evidence type="ECO:0000313" key="5">
    <source>
        <dbReference type="EMBL" id="QCD34601.1"/>
    </source>
</evidence>
<dbReference type="RefSeq" id="WP_123395242.1">
    <property type="nucleotide sequence ID" value="NZ_CANQMU010000005.1"/>
</dbReference>
<dbReference type="InterPro" id="IPR000595">
    <property type="entry name" value="cNMP-bd_dom"/>
</dbReference>
<dbReference type="Proteomes" id="UP000297031">
    <property type="component" value="Chromosome"/>
</dbReference>
<dbReference type="InterPro" id="IPR012318">
    <property type="entry name" value="HTH_CRP"/>
</dbReference>
<accession>A0A4P7VLF4</accession>
<feature type="domain" description="Cyclic nucleotide-binding" evidence="4">
    <location>
        <begin position="13"/>
        <end position="119"/>
    </location>
</feature>
<dbReference type="InterPro" id="IPR036390">
    <property type="entry name" value="WH_DNA-bd_sf"/>
</dbReference>
<evidence type="ECO:0000256" key="1">
    <source>
        <dbReference type="ARBA" id="ARBA00023015"/>
    </source>
</evidence>
<dbReference type="InterPro" id="IPR014710">
    <property type="entry name" value="RmlC-like_jellyroll"/>
</dbReference>
<dbReference type="InterPro" id="IPR018490">
    <property type="entry name" value="cNMP-bd_dom_sf"/>
</dbReference>
<dbReference type="Pfam" id="PF00027">
    <property type="entry name" value="cNMP_binding"/>
    <property type="match status" value="1"/>
</dbReference>
<dbReference type="SMART" id="SM00100">
    <property type="entry name" value="cNMP"/>
    <property type="match status" value="1"/>
</dbReference>
<dbReference type="EMBL" id="CP039393">
    <property type="protein sequence ID" value="QCD34601.1"/>
    <property type="molecule type" value="Genomic_DNA"/>
</dbReference>
<name>A0A4P7VLF4_9BACT</name>
<dbReference type="GO" id="GO:0003700">
    <property type="term" value="F:DNA-binding transcription factor activity"/>
    <property type="evidence" value="ECO:0007669"/>
    <property type="project" value="TreeGrafter"/>
</dbReference>
<dbReference type="PROSITE" id="PS50042">
    <property type="entry name" value="CNMP_BINDING_3"/>
    <property type="match status" value="1"/>
</dbReference>
<dbReference type="SUPFAM" id="SSF46785">
    <property type="entry name" value="Winged helix' DNA-binding domain"/>
    <property type="match status" value="1"/>
</dbReference>
<keyword evidence="6" id="KW-1185">Reference proteome</keyword>
<dbReference type="PANTHER" id="PTHR24567:SF58">
    <property type="entry name" value="CYCLIC AMP-BINDING REGULATORY PROTEIN"/>
    <property type="match status" value="1"/>
</dbReference>
<reference evidence="5 6" key="1">
    <citation type="submission" date="2019-02" db="EMBL/GenBank/DDBJ databases">
        <title>Isolation and identification of novel species under the genus Muribaculum.</title>
        <authorList>
            <person name="Miyake S."/>
            <person name="Ding Y."/>
            <person name="Low A."/>
            <person name="Soh M."/>
            <person name="Seedorf H."/>
        </authorList>
    </citation>
    <scope>NUCLEOTIDE SEQUENCE [LARGE SCALE GENOMIC DNA]</scope>
    <source>
        <strain evidence="5 6">TLL-A4</strain>
    </source>
</reference>
<dbReference type="KEGG" id="mgod:E7746_01250"/>
<dbReference type="GO" id="GO:0005829">
    <property type="term" value="C:cytosol"/>
    <property type="evidence" value="ECO:0007669"/>
    <property type="project" value="TreeGrafter"/>
</dbReference>
<organism evidence="5 6">
    <name type="scientific">Muribaculum gordoncarteri</name>
    <dbReference type="NCBI Taxonomy" id="2530390"/>
    <lineage>
        <taxon>Bacteria</taxon>
        <taxon>Pseudomonadati</taxon>
        <taxon>Bacteroidota</taxon>
        <taxon>Bacteroidia</taxon>
        <taxon>Bacteroidales</taxon>
        <taxon>Muribaculaceae</taxon>
        <taxon>Muribaculum</taxon>
    </lineage>
</organism>
<evidence type="ECO:0000313" key="6">
    <source>
        <dbReference type="Proteomes" id="UP000297031"/>
    </source>
</evidence>
<dbReference type="AlphaFoldDB" id="A0A4P7VLF4"/>
<dbReference type="CDD" id="cd00038">
    <property type="entry name" value="CAP_ED"/>
    <property type="match status" value="1"/>
</dbReference>
<dbReference type="InterPro" id="IPR050397">
    <property type="entry name" value="Env_Response_Regulators"/>
</dbReference>
<dbReference type="Pfam" id="PF13545">
    <property type="entry name" value="HTH_Crp_2"/>
    <property type="match status" value="1"/>
</dbReference>
<gene>
    <name evidence="5" type="ORF">E7746_01250</name>
</gene>
<dbReference type="Gene3D" id="2.60.120.10">
    <property type="entry name" value="Jelly Rolls"/>
    <property type="match status" value="1"/>
</dbReference>
<dbReference type="PANTHER" id="PTHR24567">
    <property type="entry name" value="CRP FAMILY TRANSCRIPTIONAL REGULATORY PROTEIN"/>
    <property type="match status" value="1"/>
</dbReference>
<evidence type="ECO:0000256" key="3">
    <source>
        <dbReference type="ARBA" id="ARBA00023163"/>
    </source>
</evidence>
<evidence type="ECO:0000259" key="4">
    <source>
        <dbReference type="PROSITE" id="PS50042"/>
    </source>
</evidence>
<keyword evidence="3" id="KW-0804">Transcription</keyword>